<organism evidence="1 2">
    <name type="scientific">Rhodocollybia butyracea</name>
    <dbReference type="NCBI Taxonomy" id="206335"/>
    <lineage>
        <taxon>Eukaryota</taxon>
        <taxon>Fungi</taxon>
        <taxon>Dikarya</taxon>
        <taxon>Basidiomycota</taxon>
        <taxon>Agaricomycotina</taxon>
        <taxon>Agaricomycetes</taxon>
        <taxon>Agaricomycetidae</taxon>
        <taxon>Agaricales</taxon>
        <taxon>Marasmiineae</taxon>
        <taxon>Omphalotaceae</taxon>
        <taxon>Rhodocollybia</taxon>
    </lineage>
</organism>
<comment type="caution">
    <text evidence="1">The sequence shown here is derived from an EMBL/GenBank/DDBJ whole genome shotgun (WGS) entry which is preliminary data.</text>
</comment>
<name>A0A9P5U9N8_9AGAR</name>
<dbReference type="Proteomes" id="UP000772434">
    <property type="component" value="Unassembled WGS sequence"/>
</dbReference>
<dbReference type="AlphaFoldDB" id="A0A9P5U9N8"/>
<gene>
    <name evidence="1" type="ORF">BDP27DRAFT_1322452</name>
</gene>
<evidence type="ECO:0000313" key="1">
    <source>
        <dbReference type="EMBL" id="KAF9071164.1"/>
    </source>
</evidence>
<sequence>MSLGVTFGQLFLSFAKIIGMDEELLTDLCRYIRGLSFNGETFPWPSLCQGLARRSIQI</sequence>
<dbReference type="EMBL" id="JADNRY010000034">
    <property type="protein sequence ID" value="KAF9071164.1"/>
    <property type="molecule type" value="Genomic_DNA"/>
</dbReference>
<protein>
    <submittedName>
        <fullName evidence="1">Uncharacterized protein</fullName>
    </submittedName>
</protein>
<accession>A0A9P5U9N8</accession>
<keyword evidence="2" id="KW-1185">Reference proteome</keyword>
<feature type="non-terminal residue" evidence="1">
    <location>
        <position position="58"/>
    </location>
</feature>
<reference evidence="1" key="1">
    <citation type="submission" date="2020-11" db="EMBL/GenBank/DDBJ databases">
        <authorList>
            <consortium name="DOE Joint Genome Institute"/>
            <person name="Ahrendt S."/>
            <person name="Riley R."/>
            <person name="Andreopoulos W."/>
            <person name="Labutti K."/>
            <person name="Pangilinan J."/>
            <person name="Ruiz-Duenas F.J."/>
            <person name="Barrasa J.M."/>
            <person name="Sanchez-Garcia M."/>
            <person name="Camarero S."/>
            <person name="Miyauchi S."/>
            <person name="Serrano A."/>
            <person name="Linde D."/>
            <person name="Babiker R."/>
            <person name="Drula E."/>
            <person name="Ayuso-Fernandez I."/>
            <person name="Pacheco R."/>
            <person name="Padilla G."/>
            <person name="Ferreira P."/>
            <person name="Barriuso J."/>
            <person name="Kellner H."/>
            <person name="Castanera R."/>
            <person name="Alfaro M."/>
            <person name="Ramirez L."/>
            <person name="Pisabarro A.G."/>
            <person name="Kuo A."/>
            <person name="Tritt A."/>
            <person name="Lipzen A."/>
            <person name="He G."/>
            <person name="Yan M."/>
            <person name="Ng V."/>
            <person name="Cullen D."/>
            <person name="Martin F."/>
            <person name="Rosso M.-N."/>
            <person name="Henrissat B."/>
            <person name="Hibbett D."/>
            <person name="Martinez A.T."/>
            <person name="Grigoriev I.V."/>
        </authorList>
    </citation>
    <scope>NUCLEOTIDE SEQUENCE</scope>
    <source>
        <strain evidence="1">AH 40177</strain>
    </source>
</reference>
<evidence type="ECO:0000313" key="2">
    <source>
        <dbReference type="Proteomes" id="UP000772434"/>
    </source>
</evidence>
<proteinExistence type="predicted"/>